<dbReference type="InterPro" id="IPR004638">
    <property type="entry name" value="EmrB-like"/>
</dbReference>
<organism evidence="11 12">
    <name type="scientific">Arthrobacter zhangbolii</name>
    <dbReference type="NCBI Taxonomy" id="2886936"/>
    <lineage>
        <taxon>Bacteria</taxon>
        <taxon>Bacillati</taxon>
        <taxon>Actinomycetota</taxon>
        <taxon>Actinomycetes</taxon>
        <taxon>Micrococcales</taxon>
        <taxon>Micrococcaceae</taxon>
        <taxon>Arthrobacter</taxon>
    </lineage>
</organism>
<feature type="transmembrane region" description="Helical" evidence="9">
    <location>
        <begin position="316"/>
        <end position="337"/>
    </location>
</feature>
<dbReference type="RefSeq" id="WP_227928295.1">
    <property type="nucleotide sequence ID" value="NZ_CP094984.1"/>
</dbReference>
<dbReference type="CDD" id="cd17502">
    <property type="entry name" value="MFS_Azr1_MDR_like"/>
    <property type="match status" value="1"/>
</dbReference>
<feature type="compositionally biased region" description="Low complexity" evidence="8">
    <location>
        <begin position="559"/>
        <end position="570"/>
    </location>
</feature>
<evidence type="ECO:0000256" key="6">
    <source>
        <dbReference type="ARBA" id="ARBA00022989"/>
    </source>
</evidence>
<proteinExistence type="inferred from homology"/>
<dbReference type="PANTHER" id="PTHR23501:SF197">
    <property type="entry name" value="COMD"/>
    <property type="match status" value="1"/>
</dbReference>
<protein>
    <submittedName>
        <fullName evidence="11">MFS transporter</fullName>
    </submittedName>
</protein>
<dbReference type="PROSITE" id="PS50850">
    <property type="entry name" value="MFS"/>
    <property type="match status" value="1"/>
</dbReference>
<feature type="transmembrane region" description="Helical" evidence="9">
    <location>
        <begin position="62"/>
        <end position="82"/>
    </location>
</feature>
<evidence type="ECO:0000256" key="3">
    <source>
        <dbReference type="ARBA" id="ARBA00022448"/>
    </source>
</evidence>
<evidence type="ECO:0000256" key="5">
    <source>
        <dbReference type="ARBA" id="ARBA00022692"/>
    </source>
</evidence>
<evidence type="ECO:0000256" key="9">
    <source>
        <dbReference type="SAM" id="Phobius"/>
    </source>
</evidence>
<dbReference type="NCBIfam" id="TIGR00711">
    <property type="entry name" value="efflux_EmrB"/>
    <property type="match status" value="1"/>
</dbReference>
<dbReference type="SUPFAM" id="SSF103473">
    <property type="entry name" value="MFS general substrate transporter"/>
    <property type="match status" value="1"/>
</dbReference>
<accession>A0A9X1S970</accession>
<feature type="transmembrane region" description="Helical" evidence="9">
    <location>
        <begin position="242"/>
        <end position="264"/>
    </location>
</feature>
<comment type="similarity">
    <text evidence="2">Belongs to the major facilitator superfamily. TCR/Tet family.</text>
</comment>
<feature type="transmembrane region" description="Helical" evidence="9">
    <location>
        <begin position="417"/>
        <end position="435"/>
    </location>
</feature>
<evidence type="ECO:0000313" key="11">
    <source>
        <dbReference type="EMBL" id="MCC3272201.1"/>
    </source>
</evidence>
<evidence type="ECO:0000259" key="10">
    <source>
        <dbReference type="PROSITE" id="PS50850"/>
    </source>
</evidence>
<dbReference type="Gene3D" id="1.20.1250.20">
    <property type="entry name" value="MFS general substrate transporter like domains"/>
    <property type="match status" value="1"/>
</dbReference>
<feature type="transmembrane region" description="Helical" evidence="9">
    <location>
        <begin position="182"/>
        <end position="202"/>
    </location>
</feature>
<evidence type="ECO:0000313" key="12">
    <source>
        <dbReference type="Proteomes" id="UP001155145"/>
    </source>
</evidence>
<dbReference type="Pfam" id="PF07690">
    <property type="entry name" value="MFS_1"/>
    <property type="match status" value="1"/>
</dbReference>
<keyword evidence="5 9" id="KW-0812">Transmembrane</keyword>
<gene>
    <name evidence="11" type="ORF">LJ755_05580</name>
</gene>
<evidence type="ECO:0000256" key="2">
    <source>
        <dbReference type="ARBA" id="ARBA00007520"/>
    </source>
</evidence>
<feature type="transmembrane region" description="Helical" evidence="9">
    <location>
        <begin position="285"/>
        <end position="304"/>
    </location>
</feature>
<keyword evidence="7 9" id="KW-0472">Membrane</keyword>
<keyword evidence="3" id="KW-0813">Transport</keyword>
<dbReference type="PANTHER" id="PTHR23501">
    <property type="entry name" value="MAJOR FACILITATOR SUPERFAMILY"/>
    <property type="match status" value="1"/>
</dbReference>
<feature type="transmembrane region" description="Helical" evidence="9">
    <location>
        <begin position="494"/>
        <end position="515"/>
    </location>
</feature>
<dbReference type="PRINTS" id="PR01036">
    <property type="entry name" value="TCRTETB"/>
</dbReference>
<keyword evidence="6 9" id="KW-1133">Transmembrane helix</keyword>
<feature type="transmembrane region" description="Helical" evidence="9">
    <location>
        <begin position="29"/>
        <end position="50"/>
    </location>
</feature>
<name>A0A9X1S970_9MICC</name>
<sequence>MSVSPALQDARAEAEAAAKRKHREVLQALTGLLLGMFVSMLASTVVSTSLPVIISDLDGDQAAFTWVVTATLLATAVSTPVWGKLADLLNRKVLVQLALIIFIVASAAAGFAQNTDWLIAMRVIQGIGAGGLGALTQIIMADIISPRERGRYMGLFGAVMALSTVGGPLIGGVITDFANWRWNFYIAVPLAAVALFMIQKTLHLPALKKRKVTIDYAGIVLLAASVSVLLIWVSLVGTDFDWISAATAWMVGGSLVGLAAFVAVELKSSEPLIPLTLFRNRTFTFSVIGSLAVGVAMFGTSVFLSQYMQLARGASATMSGIMTIPMMGGLLVVSTIVGKMITKTGKWKAYVVSGSVILTVALVLMGTIEYDTNFWLVSLYMFLLGAGVGMVMQNLVLVVQNDVPTRDLGVASSGINFFRTIGGTIGVSALGAVLATQVTDRMAQKQGELMGAIAALGDQGKDIAASLASGSIPAVSALPESVRVIVESVYGSSVAHIFMIAAPLGVLTLLAVLFLPNLELGSMTRHEKMQAEESAKAAATAVSGAPALETPEETPGDTAARIASDAEAAAGQNPDLPAGKRGN</sequence>
<dbReference type="AlphaFoldDB" id="A0A9X1S970"/>
<evidence type="ECO:0000256" key="4">
    <source>
        <dbReference type="ARBA" id="ARBA00022475"/>
    </source>
</evidence>
<dbReference type="InterPro" id="IPR020846">
    <property type="entry name" value="MFS_dom"/>
</dbReference>
<reference evidence="11" key="1">
    <citation type="submission" date="2021-10" db="EMBL/GenBank/DDBJ databases">
        <title>Novel species in genus Arthrobacter.</title>
        <authorList>
            <person name="Liu Y."/>
        </authorList>
    </citation>
    <scope>NUCLEOTIDE SEQUENCE</scope>
    <source>
        <strain evidence="11">Zg-Y462</strain>
    </source>
</reference>
<feature type="transmembrane region" description="Helical" evidence="9">
    <location>
        <begin position="374"/>
        <end position="397"/>
    </location>
</feature>
<feature type="transmembrane region" description="Helical" evidence="9">
    <location>
        <begin position="94"/>
        <end position="113"/>
    </location>
</feature>
<feature type="transmembrane region" description="Helical" evidence="9">
    <location>
        <begin position="214"/>
        <end position="236"/>
    </location>
</feature>
<feature type="domain" description="Major facilitator superfamily (MFS) profile" evidence="10">
    <location>
        <begin position="28"/>
        <end position="520"/>
    </location>
</feature>
<dbReference type="Proteomes" id="UP001155145">
    <property type="component" value="Unassembled WGS sequence"/>
</dbReference>
<dbReference type="GO" id="GO:0022857">
    <property type="term" value="F:transmembrane transporter activity"/>
    <property type="evidence" value="ECO:0007669"/>
    <property type="project" value="InterPro"/>
</dbReference>
<comment type="caution">
    <text evidence="11">The sequence shown here is derived from an EMBL/GenBank/DDBJ whole genome shotgun (WGS) entry which is preliminary data.</text>
</comment>
<keyword evidence="4" id="KW-1003">Cell membrane</keyword>
<evidence type="ECO:0000256" key="7">
    <source>
        <dbReference type="ARBA" id="ARBA00023136"/>
    </source>
</evidence>
<feature type="compositionally biased region" description="Low complexity" evidence="8">
    <location>
        <begin position="537"/>
        <end position="547"/>
    </location>
</feature>
<comment type="subcellular location">
    <subcellularLocation>
        <location evidence="1">Cell membrane</location>
        <topology evidence="1">Multi-pass membrane protein</topology>
    </subcellularLocation>
</comment>
<evidence type="ECO:0000256" key="8">
    <source>
        <dbReference type="SAM" id="MobiDB-lite"/>
    </source>
</evidence>
<dbReference type="Gene3D" id="1.20.1720.10">
    <property type="entry name" value="Multidrug resistance protein D"/>
    <property type="match status" value="1"/>
</dbReference>
<dbReference type="EMBL" id="JAJFZT010000003">
    <property type="protein sequence ID" value="MCC3272201.1"/>
    <property type="molecule type" value="Genomic_DNA"/>
</dbReference>
<feature type="transmembrane region" description="Helical" evidence="9">
    <location>
        <begin position="119"/>
        <end position="140"/>
    </location>
</feature>
<feature type="region of interest" description="Disordered" evidence="8">
    <location>
        <begin position="537"/>
        <end position="583"/>
    </location>
</feature>
<feature type="transmembrane region" description="Helical" evidence="9">
    <location>
        <begin position="152"/>
        <end position="170"/>
    </location>
</feature>
<dbReference type="InterPro" id="IPR036259">
    <property type="entry name" value="MFS_trans_sf"/>
</dbReference>
<feature type="transmembrane region" description="Helical" evidence="9">
    <location>
        <begin position="349"/>
        <end position="368"/>
    </location>
</feature>
<dbReference type="InterPro" id="IPR011701">
    <property type="entry name" value="MFS"/>
</dbReference>
<dbReference type="GO" id="GO:0005886">
    <property type="term" value="C:plasma membrane"/>
    <property type="evidence" value="ECO:0007669"/>
    <property type="project" value="UniProtKB-SubCell"/>
</dbReference>
<dbReference type="FunFam" id="1.20.1720.10:FF:000004">
    <property type="entry name" value="EmrB/QacA family drug resistance transporter"/>
    <property type="match status" value="1"/>
</dbReference>
<evidence type="ECO:0000256" key="1">
    <source>
        <dbReference type="ARBA" id="ARBA00004651"/>
    </source>
</evidence>